<keyword evidence="8 14" id="KW-0949">S-adenosyl-L-methionine</keyword>
<keyword evidence="5 14" id="KW-0698">rRNA processing</keyword>
<comment type="catalytic activity">
    <reaction evidence="14">
        <text>adenosine(37) in tRNA + 2 reduced [2Fe-2S]-[ferredoxin] + 2 S-adenosyl-L-methionine = 2-methyladenosine(37) in tRNA + 5'-deoxyadenosine + L-methionine + 2 oxidized [2Fe-2S]-[ferredoxin] + S-adenosyl-L-homocysteine</text>
        <dbReference type="Rhea" id="RHEA:43332"/>
        <dbReference type="Rhea" id="RHEA-COMP:10000"/>
        <dbReference type="Rhea" id="RHEA-COMP:10001"/>
        <dbReference type="Rhea" id="RHEA-COMP:10162"/>
        <dbReference type="Rhea" id="RHEA-COMP:10485"/>
        <dbReference type="ChEBI" id="CHEBI:17319"/>
        <dbReference type="ChEBI" id="CHEBI:33737"/>
        <dbReference type="ChEBI" id="CHEBI:33738"/>
        <dbReference type="ChEBI" id="CHEBI:57844"/>
        <dbReference type="ChEBI" id="CHEBI:57856"/>
        <dbReference type="ChEBI" id="CHEBI:59789"/>
        <dbReference type="ChEBI" id="CHEBI:74411"/>
        <dbReference type="ChEBI" id="CHEBI:74497"/>
        <dbReference type="EC" id="2.1.1.192"/>
    </reaction>
</comment>
<dbReference type="NCBIfam" id="TIGR00048">
    <property type="entry name" value="rRNA_mod_RlmN"/>
    <property type="match status" value="1"/>
</dbReference>
<dbReference type="InterPro" id="IPR058240">
    <property type="entry name" value="rSAM_sf"/>
</dbReference>
<keyword evidence="12 14" id="KW-0411">Iron-sulfur</keyword>
<dbReference type="FunFam" id="3.20.20.70:FF:000008">
    <property type="entry name" value="Dual-specificity RNA methyltransferase RlmN"/>
    <property type="match status" value="1"/>
</dbReference>
<evidence type="ECO:0000256" key="13">
    <source>
        <dbReference type="ARBA" id="ARBA00023157"/>
    </source>
</evidence>
<dbReference type="Proteomes" id="UP000308828">
    <property type="component" value="Unassembled WGS sequence"/>
</dbReference>
<dbReference type="GO" id="GO:0019843">
    <property type="term" value="F:rRNA binding"/>
    <property type="evidence" value="ECO:0007669"/>
    <property type="project" value="UniProtKB-UniRule"/>
</dbReference>
<keyword evidence="4 14" id="KW-0963">Cytoplasm</keyword>
<keyword evidence="17" id="KW-1185">Reference proteome</keyword>
<dbReference type="GO" id="GO:0070475">
    <property type="term" value="P:rRNA base methylation"/>
    <property type="evidence" value="ECO:0007669"/>
    <property type="project" value="UniProtKB-UniRule"/>
</dbReference>
<evidence type="ECO:0000256" key="11">
    <source>
        <dbReference type="ARBA" id="ARBA00023004"/>
    </source>
</evidence>
<keyword evidence="9 14" id="KW-0819">tRNA processing</keyword>
<dbReference type="PIRSF" id="PIRSF006004">
    <property type="entry name" value="CHP00048"/>
    <property type="match status" value="1"/>
</dbReference>
<comment type="function">
    <text evidence="14">Specifically methylates position 2 of adenine 2503 in 23S rRNA and position 2 of adenine 37 in tRNAs. m2A2503 modification seems to play a crucial role in the proofreading step occurring at the peptidyl transferase center and thus would serve to optimize ribosomal fidelity.</text>
</comment>
<dbReference type="Pfam" id="PF04055">
    <property type="entry name" value="Radical_SAM"/>
    <property type="match status" value="1"/>
</dbReference>
<dbReference type="EMBL" id="STGV01000004">
    <property type="protein sequence ID" value="THV22368.1"/>
    <property type="molecule type" value="Genomic_DNA"/>
</dbReference>
<dbReference type="OrthoDB" id="9793973at2"/>
<dbReference type="GO" id="GO:0046872">
    <property type="term" value="F:metal ion binding"/>
    <property type="evidence" value="ECO:0007669"/>
    <property type="project" value="UniProtKB-KW"/>
</dbReference>
<dbReference type="Gene3D" id="1.10.150.530">
    <property type="match status" value="1"/>
</dbReference>
<feature type="binding site" evidence="14">
    <location>
        <begin position="212"/>
        <end position="213"/>
    </location>
    <ligand>
        <name>S-adenosyl-L-methionine</name>
        <dbReference type="ChEBI" id="CHEBI:59789"/>
    </ligand>
</feature>
<evidence type="ECO:0000259" key="15">
    <source>
        <dbReference type="PROSITE" id="PS51918"/>
    </source>
</evidence>
<dbReference type="InterPro" id="IPR013785">
    <property type="entry name" value="Aldolase_TIM"/>
</dbReference>
<feature type="binding site" evidence="14">
    <location>
        <position position="155"/>
    </location>
    <ligand>
        <name>[4Fe-4S] cluster</name>
        <dbReference type="ChEBI" id="CHEBI:49883"/>
        <note>4Fe-4S-S-AdoMet</note>
    </ligand>
</feature>
<gene>
    <name evidence="14 16" type="primary">rlmN</name>
    <name evidence="16" type="ORF">FAA97_13875</name>
</gene>
<comment type="caution">
    <text evidence="14">Lacks conserved residue(s) required for the propagation of feature annotation.</text>
</comment>
<dbReference type="SFLD" id="SFLDG01062">
    <property type="entry name" value="methyltransferase_(Class_A)"/>
    <property type="match status" value="1"/>
</dbReference>
<dbReference type="InterPro" id="IPR027492">
    <property type="entry name" value="RNA_MTrfase_RlmN"/>
</dbReference>
<feature type="binding site" evidence="14">
    <location>
        <position position="148"/>
    </location>
    <ligand>
        <name>[4Fe-4S] cluster</name>
        <dbReference type="ChEBI" id="CHEBI:49883"/>
        <note>4Fe-4S-S-AdoMet</note>
    </ligand>
</feature>
<dbReference type="InterPro" id="IPR004383">
    <property type="entry name" value="rRNA_lsu_MTrfase_RlmN/Cfr"/>
</dbReference>
<evidence type="ECO:0000256" key="8">
    <source>
        <dbReference type="ARBA" id="ARBA00022691"/>
    </source>
</evidence>
<dbReference type="InterPro" id="IPR007197">
    <property type="entry name" value="rSAM"/>
</dbReference>
<dbReference type="PANTHER" id="PTHR30544">
    <property type="entry name" value="23S RRNA METHYLTRANSFERASE"/>
    <property type="match status" value="1"/>
</dbReference>
<keyword evidence="13 14" id="KW-1015">Disulfide bond</keyword>
<dbReference type="AlphaFoldDB" id="A0A4S8NXY8"/>
<comment type="miscellaneous">
    <text evidence="14">Reaction proceeds by a ping-pong mechanism involving intermediate methylation of a conserved cysteine residue.</text>
</comment>
<evidence type="ECO:0000256" key="5">
    <source>
        <dbReference type="ARBA" id="ARBA00022552"/>
    </source>
</evidence>
<feature type="binding site" evidence="14">
    <location>
        <position position="244"/>
    </location>
    <ligand>
        <name>S-adenosyl-L-methionine</name>
        <dbReference type="ChEBI" id="CHEBI:59789"/>
    </ligand>
</feature>
<feature type="binding site" evidence="14">
    <location>
        <position position="343"/>
    </location>
    <ligand>
        <name>S-adenosyl-L-methionine</name>
        <dbReference type="ChEBI" id="CHEBI:59789"/>
    </ligand>
</feature>
<comment type="subcellular location">
    <subcellularLocation>
        <location evidence="1 14">Cytoplasm</location>
    </subcellularLocation>
</comment>
<evidence type="ECO:0000256" key="4">
    <source>
        <dbReference type="ARBA" id="ARBA00022490"/>
    </source>
</evidence>
<dbReference type="SUPFAM" id="SSF102114">
    <property type="entry name" value="Radical SAM enzymes"/>
    <property type="match status" value="1"/>
</dbReference>
<comment type="caution">
    <text evidence="16">The sequence shown here is derived from an EMBL/GenBank/DDBJ whole genome shotgun (WGS) entry which is preliminary data.</text>
</comment>
<dbReference type="PANTHER" id="PTHR30544:SF5">
    <property type="entry name" value="RADICAL SAM CORE DOMAIN-CONTAINING PROTEIN"/>
    <property type="match status" value="1"/>
</dbReference>
<dbReference type="GO" id="GO:0000049">
    <property type="term" value="F:tRNA binding"/>
    <property type="evidence" value="ECO:0007669"/>
    <property type="project" value="UniProtKB-UniRule"/>
</dbReference>
<evidence type="ECO:0000256" key="7">
    <source>
        <dbReference type="ARBA" id="ARBA00022679"/>
    </source>
</evidence>
<protein>
    <recommendedName>
        <fullName evidence="14">Dual-specificity RNA methyltransferase RlmN</fullName>
        <ecNumber evidence="14">2.1.1.192</ecNumber>
    </recommendedName>
    <alternativeName>
        <fullName evidence="14">23S rRNA (adenine(2503)-C(2))-methyltransferase</fullName>
    </alternativeName>
    <alternativeName>
        <fullName evidence="14">23S rRNA m2A2503 methyltransferase</fullName>
    </alternativeName>
    <alternativeName>
        <fullName evidence="14">Ribosomal RNA large subunit methyltransferase N</fullName>
    </alternativeName>
    <alternativeName>
        <fullName evidence="14">tRNA (adenine(37)-C(2))-methyltransferase</fullName>
    </alternativeName>
    <alternativeName>
        <fullName evidence="14">tRNA m2A37 methyltransferase</fullName>
    </alternativeName>
</protein>
<dbReference type="GO" id="GO:0030488">
    <property type="term" value="P:tRNA methylation"/>
    <property type="evidence" value="ECO:0007669"/>
    <property type="project" value="UniProtKB-UniRule"/>
</dbReference>
<feature type="binding site" evidence="14">
    <location>
        <position position="152"/>
    </location>
    <ligand>
        <name>[4Fe-4S] cluster</name>
        <dbReference type="ChEBI" id="CHEBI:49883"/>
        <note>4Fe-4S-S-AdoMet</note>
    </ligand>
</feature>
<evidence type="ECO:0000313" key="16">
    <source>
        <dbReference type="EMBL" id="THV22368.1"/>
    </source>
</evidence>
<comment type="cofactor">
    <cofactor evidence="14">
        <name>[4Fe-4S] cluster</name>
        <dbReference type="ChEBI" id="CHEBI:49883"/>
    </cofactor>
    <text evidence="14">Binds 1 [4Fe-4S] cluster. The cluster is coordinated with 3 cysteines and an exchangeable S-adenosyl-L-methionine.</text>
</comment>
<keyword evidence="6 14" id="KW-0489">Methyltransferase</keyword>
<comment type="catalytic activity">
    <reaction evidence="14">
        <text>adenosine(2503) in 23S rRNA + 2 reduced [2Fe-2S]-[ferredoxin] + 2 S-adenosyl-L-methionine = 2-methyladenosine(2503) in 23S rRNA + 5'-deoxyadenosine + L-methionine + 2 oxidized [2Fe-2S]-[ferredoxin] + S-adenosyl-L-homocysteine</text>
        <dbReference type="Rhea" id="RHEA:42916"/>
        <dbReference type="Rhea" id="RHEA-COMP:10000"/>
        <dbReference type="Rhea" id="RHEA-COMP:10001"/>
        <dbReference type="Rhea" id="RHEA-COMP:10152"/>
        <dbReference type="Rhea" id="RHEA-COMP:10282"/>
        <dbReference type="ChEBI" id="CHEBI:17319"/>
        <dbReference type="ChEBI" id="CHEBI:33737"/>
        <dbReference type="ChEBI" id="CHEBI:33738"/>
        <dbReference type="ChEBI" id="CHEBI:57844"/>
        <dbReference type="ChEBI" id="CHEBI:57856"/>
        <dbReference type="ChEBI" id="CHEBI:59789"/>
        <dbReference type="ChEBI" id="CHEBI:74411"/>
        <dbReference type="ChEBI" id="CHEBI:74497"/>
        <dbReference type="EC" id="2.1.1.192"/>
    </reaction>
</comment>
<evidence type="ECO:0000313" key="17">
    <source>
        <dbReference type="Proteomes" id="UP000308828"/>
    </source>
</evidence>
<accession>A0A4S8NXY8</accession>
<dbReference type="SFLD" id="SFLDF00275">
    <property type="entry name" value="adenosine_C2_methyltransferase"/>
    <property type="match status" value="1"/>
</dbReference>
<dbReference type="PROSITE" id="PS51918">
    <property type="entry name" value="RADICAL_SAM"/>
    <property type="match status" value="1"/>
</dbReference>
<dbReference type="InterPro" id="IPR040072">
    <property type="entry name" value="Methyltransferase_A"/>
</dbReference>
<evidence type="ECO:0000256" key="9">
    <source>
        <dbReference type="ARBA" id="ARBA00022694"/>
    </source>
</evidence>
<evidence type="ECO:0000256" key="12">
    <source>
        <dbReference type="ARBA" id="ARBA00023014"/>
    </source>
</evidence>
<evidence type="ECO:0000256" key="2">
    <source>
        <dbReference type="ARBA" id="ARBA00007544"/>
    </source>
</evidence>
<evidence type="ECO:0000256" key="14">
    <source>
        <dbReference type="HAMAP-Rule" id="MF_01849"/>
    </source>
</evidence>
<reference evidence="16 17" key="1">
    <citation type="submission" date="2019-04" db="EMBL/GenBank/DDBJ databases">
        <title>Genome sequence of strain shin9-1.</title>
        <authorList>
            <person name="Gao J."/>
            <person name="Sun J."/>
        </authorList>
    </citation>
    <scope>NUCLEOTIDE SEQUENCE [LARGE SCALE GENOMIC DNA]</scope>
    <source>
        <strain evidence="17">shin9-1</strain>
    </source>
</reference>
<dbReference type="SFLD" id="SFLDS00029">
    <property type="entry name" value="Radical_SAM"/>
    <property type="match status" value="1"/>
</dbReference>
<dbReference type="GO" id="GO:0002935">
    <property type="term" value="F:tRNA (adenine(37)-C2)-methyltransferase activity"/>
    <property type="evidence" value="ECO:0007669"/>
    <property type="project" value="UniProtKB-UniRule"/>
</dbReference>
<name>A0A4S8NXY8_9HYPH</name>
<proteinExistence type="inferred from homology"/>
<dbReference type="GO" id="GO:0051539">
    <property type="term" value="F:4 iron, 4 sulfur cluster binding"/>
    <property type="evidence" value="ECO:0007669"/>
    <property type="project" value="UniProtKB-UniRule"/>
</dbReference>
<dbReference type="Gene3D" id="3.20.20.70">
    <property type="entry name" value="Aldolase class I"/>
    <property type="match status" value="1"/>
</dbReference>
<evidence type="ECO:0000256" key="3">
    <source>
        <dbReference type="ARBA" id="ARBA00022485"/>
    </source>
</evidence>
<organism evidence="16 17">
    <name type="scientific">Peteryoungia ipomoeae</name>
    <dbReference type="NCBI Taxonomy" id="1210932"/>
    <lineage>
        <taxon>Bacteria</taxon>
        <taxon>Pseudomonadati</taxon>
        <taxon>Pseudomonadota</taxon>
        <taxon>Alphaproteobacteria</taxon>
        <taxon>Hyphomicrobiales</taxon>
        <taxon>Rhizobiaceae</taxon>
        <taxon>Peteryoungia</taxon>
    </lineage>
</organism>
<evidence type="ECO:0000256" key="6">
    <source>
        <dbReference type="ARBA" id="ARBA00022603"/>
    </source>
</evidence>
<dbReference type="GO" id="GO:0070040">
    <property type="term" value="F:rRNA (adenine(2503)-C2-)-methyltransferase activity"/>
    <property type="evidence" value="ECO:0007669"/>
    <property type="project" value="UniProtKB-UniRule"/>
</dbReference>
<dbReference type="EC" id="2.1.1.192" evidence="14"/>
<feature type="active site" description="Proton acceptor" evidence="14">
    <location>
        <position position="128"/>
    </location>
</feature>
<feature type="domain" description="Radical SAM core" evidence="15">
    <location>
        <begin position="134"/>
        <end position="383"/>
    </location>
</feature>
<dbReference type="GO" id="GO:0005737">
    <property type="term" value="C:cytoplasm"/>
    <property type="evidence" value="ECO:0007669"/>
    <property type="project" value="UniProtKB-SubCell"/>
</dbReference>
<keyword evidence="10 14" id="KW-0479">Metal-binding</keyword>
<feature type="binding site" evidence="14">
    <location>
        <begin position="266"/>
        <end position="268"/>
    </location>
    <ligand>
        <name>S-adenosyl-L-methionine</name>
        <dbReference type="ChEBI" id="CHEBI:59789"/>
    </ligand>
</feature>
<comment type="similarity">
    <text evidence="2 14">Belongs to the radical SAM superfamily. RlmN family.</text>
</comment>
<dbReference type="HAMAP" id="MF_01849">
    <property type="entry name" value="RNA_methyltr_RlmN"/>
    <property type="match status" value="1"/>
</dbReference>
<evidence type="ECO:0000256" key="10">
    <source>
        <dbReference type="ARBA" id="ARBA00022723"/>
    </source>
</evidence>
<feature type="active site" description="S-methylcysteine intermediate" evidence="14">
    <location>
        <position position="386"/>
    </location>
</feature>
<dbReference type="InterPro" id="IPR048641">
    <property type="entry name" value="RlmN_N"/>
</dbReference>
<keyword evidence="7 14" id="KW-0808">Transferase</keyword>
<keyword evidence="3 14" id="KW-0004">4Fe-4S</keyword>
<sequence length="417" mass="46607">MEVLHMTVTVTLPERNSATASARPVAFAEKPSLIGLDREAMGQALREKGVPEKQIKMRVSQIWNWLYVRGVSDFDHMTNVAKDMRELLKQHFTIARPEIVEEQVSNDGTRKWLLRFPPRGAGRPVEVESVYIPEEGRGTLCISSQVGCTLTCSFCHTGTQKLVRNLTAEEILAQLLLARDRLGDFPDRDTSVGAMVPSSDRKVTNIVMMGMGEPLYNFEEVKKALLIASDGDGLSLSKRRITLSTSGVVPEIYRTGEEIGVMLAISLHAVRDDLRDILVPINKKYPLAELIEACRNYPGLSNARRITFEYVMLKDINDSLEDAKRLVQLLKGVPAKINLIPFNPWPGTNYQCSDWAQIEKFADFINAAGFASPIRTPRGRDILAACGQLKSESERMRKTERLAFEAMMIAGHGEDDD</sequence>
<dbReference type="Pfam" id="PF21016">
    <property type="entry name" value="RlmN_N"/>
    <property type="match status" value="1"/>
</dbReference>
<evidence type="ECO:0000256" key="1">
    <source>
        <dbReference type="ARBA" id="ARBA00004496"/>
    </source>
</evidence>
<keyword evidence="11 14" id="KW-0408">Iron</keyword>
<dbReference type="CDD" id="cd01335">
    <property type="entry name" value="Radical_SAM"/>
    <property type="match status" value="1"/>
</dbReference>